<evidence type="ECO:0008006" key="5">
    <source>
        <dbReference type="Google" id="ProtNLM"/>
    </source>
</evidence>
<organism evidence="3 4">
    <name type="scientific">Dreissena polymorpha</name>
    <name type="common">Zebra mussel</name>
    <name type="synonym">Mytilus polymorpha</name>
    <dbReference type="NCBI Taxonomy" id="45954"/>
    <lineage>
        <taxon>Eukaryota</taxon>
        <taxon>Metazoa</taxon>
        <taxon>Spiralia</taxon>
        <taxon>Lophotrochozoa</taxon>
        <taxon>Mollusca</taxon>
        <taxon>Bivalvia</taxon>
        <taxon>Autobranchia</taxon>
        <taxon>Heteroconchia</taxon>
        <taxon>Euheterodonta</taxon>
        <taxon>Imparidentia</taxon>
        <taxon>Neoheterodontei</taxon>
        <taxon>Myida</taxon>
        <taxon>Dreissenoidea</taxon>
        <taxon>Dreissenidae</taxon>
        <taxon>Dreissena</taxon>
    </lineage>
</organism>
<keyword evidence="1" id="KW-0175">Coiled coil</keyword>
<dbReference type="Proteomes" id="UP000828390">
    <property type="component" value="Unassembled WGS sequence"/>
</dbReference>
<dbReference type="InterPro" id="IPR039902">
    <property type="entry name" value="CCDC148/CCDC112"/>
</dbReference>
<evidence type="ECO:0000313" key="3">
    <source>
        <dbReference type="EMBL" id="KAH3715682.1"/>
    </source>
</evidence>
<feature type="region of interest" description="Disordered" evidence="2">
    <location>
        <begin position="606"/>
        <end position="629"/>
    </location>
</feature>
<evidence type="ECO:0000256" key="2">
    <source>
        <dbReference type="SAM" id="MobiDB-lite"/>
    </source>
</evidence>
<dbReference type="PANTHER" id="PTHR21549:SF1">
    <property type="entry name" value="COILED-COIL DOMAIN-CONTAINING PROTEIN 148"/>
    <property type="match status" value="1"/>
</dbReference>
<reference evidence="3" key="1">
    <citation type="journal article" date="2019" name="bioRxiv">
        <title>The Genome of the Zebra Mussel, Dreissena polymorpha: A Resource for Invasive Species Research.</title>
        <authorList>
            <person name="McCartney M.A."/>
            <person name="Auch B."/>
            <person name="Kono T."/>
            <person name="Mallez S."/>
            <person name="Zhang Y."/>
            <person name="Obille A."/>
            <person name="Becker A."/>
            <person name="Abrahante J.E."/>
            <person name="Garbe J."/>
            <person name="Badalamenti J.P."/>
            <person name="Herman A."/>
            <person name="Mangelson H."/>
            <person name="Liachko I."/>
            <person name="Sullivan S."/>
            <person name="Sone E.D."/>
            <person name="Koren S."/>
            <person name="Silverstein K.A.T."/>
            <person name="Beckman K.B."/>
            <person name="Gohl D.M."/>
        </authorList>
    </citation>
    <scope>NUCLEOTIDE SEQUENCE</scope>
    <source>
        <strain evidence="3">Duluth1</strain>
        <tissue evidence="3">Whole animal</tissue>
    </source>
</reference>
<feature type="region of interest" description="Disordered" evidence="2">
    <location>
        <begin position="438"/>
        <end position="476"/>
    </location>
</feature>
<gene>
    <name evidence="3" type="ORF">DPMN_058394</name>
</gene>
<evidence type="ECO:0000313" key="4">
    <source>
        <dbReference type="Proteomes" id="UP000828390"/>
    </source>
</evidence>
<accession>A0A9D4HDL2</accession>
<protein>
    <recommendedName>
        <fullName evidence="5">Coiled-coil domain-containing protein 148</fullName>
    </recommendedName>
</protein>
<reference evidence="3" key="2">
    <citation type="submission" date="2020-11" db="EMBL/GenBank/DDBJ databases">
        <authorList>
            <person name="McCartney M.A."/>
            <person name="Auch B."/>
            <person name="Kono T."/>
            <person name="Mallez S."/>
            <person name="Becker A."/>
            <person name="Gohl D.M."/>
            <person name="Silverstein K.A.T."/>
            <person name="Koren S."/>
            <person name="Bechman K.B."/>
            <person name="Herman A."/>
            <person name="Abrahante J.E."/>
            <person name="Garbe J."/>
        </authorList>
    </citation>
    <scope>NUCLEOTIDE SEQUENCE</scope>
    <source>
        <strain evidence="3">Duluth1</strain>
        <tissue evidence="3">Whole animal</tissue>
    </source>
</reference>
<evidence type="ECO:0000256" key="1">
    <source>
        <dbReference type="ARBA" id="ARBA00023054"/>
    </source>
</evidence>
<dbReference type="OrthoDB" id="448087at2759"/>
<feature type="compositionally biased region" description="Basic and acidic residues" evidence="2">
    <location>
        <begin position="617"/>
        <end position="629"/>
    </location>
</feature>
<sequence>MHISKWRTPSVAVNIIPQGKMASQQRPFVLTYKSDEIDKLAHRAIDGVRSNKIKPVDYEKLRNLAAEKKFSAHKTLLKVKKFEHLSKQNKENHLLKQHKLVWQKEFIRLNCMRKRIQSDIENHIRDNSETGICSQMYQEFEDYQTGLENDFAQFKKATTEPVWNLREDLQFWMQENMADLRLGAPDAVQKHAEIRCMVDSVKSQQGQVLERLKHEQTCLEQELKMGEMGEFGSVNMYKRPHIDQGIPEEAFDLECPDEDLKANVLKEFIYIDEKYLERLNALEEDHEWTLSHGQYGGWDEMDHFHFVCIYDQYTHDLANRRTLIIDRIKRQVPGKTRPDIVEHEHWWDTYKFFNQRSRAIMSDWARDRHELMEKSRSVFMEACVAHELEEVKLEYTKRQEALRDALYDQVLKWREQKMEAMDLQATIMENQRAEIQRRQAEELERESHRRKEERKKVKEFQDERSQKQKEEEEAHKQRLAAIQRALAEQAVYDRERIKYREEQIQRKIEERKHLEEEKDLEEQEKEYRLEMLREKVRVVAESNPERMMSDTVAWQARQKEEEAVNIQKPLFNITGFTATQVTSDNRVRLEQKLREAGLHTSSYARQILSQVPPPQPPRRDMESKVFKFD</sequence>
<proteinExistence type="predicted"/>
<dbReference type="AlphaFoldDB" id="A0A9D4HDL2"/>
<keyword evidence="4" id="KW-1185">Reference proteome</keyword>
<comment type="caution">
    <text evidence="3">The sequence shown here is derived from an EMBL/GenBank/DDBJ whole genome shotgun (WGS) entry which is preliminary data.</text>
</comment>
<dbReference type="EMBL" id="JAIWYP010000013">
    <property type="protein sequence ID" value="KAH3715682.1"/>
    <property type="molecule type" value="Genomic_DNA"/>
</dbReference>
<name>A0A9D4HDL2_DREPO</name>
<dbReference type="PANTHER" id="PTHR21549">
    <property type="entry name" value="MUTATED IN BLADDER CANCER 1"/>
    <property type="match status" value="1"/>
</dbReference>